<protein>
    <submittedName>
        <fullName evidence="1">Uncharacterized protein</fullName>
    </submittedName>
</protein>
<organism evidence="1 2">
    <name type="scientific">Plakobranchus ocellatus</name>
    <dbReference type="NCBI Taxonomy" id="259542"/>
    <lineage>
        <taxon>Eukaryota</taxon>
        <taxon>Metazoa</taxon>
        <taxon>Spiralia</taxon>
        <taxon>Lophotrochozoa</taxon>
        <taxon>Mollusca</taxon>
        <taxon>Gastropoda</taxon>
        <taxon>Heterobranchia</taxon>
        <taxon>Euthyneura</taxon>
        <taxon>Panpulmonata</taxon>
        <taxon>Sacoglossa</taxon>
        <taxon>Placobranchoidea</taxon>
        <taxon>Plakobranchidae</taxon>
        <taxon>Plakobranchus</taxon>
    </lineage>
</organism>
<sequence length="74" mass="8233">MTCATGGYAVWTRLAAPKCFRENLSYTLAITGWDCIKKVQDATFFIHVATLMYASKVNEYPRPINVGGMITVLI</sequence>
<comment type="caution">
    <text evidence="1">The sequence shown here is derived from an EMBL/GenBank/DDBJ whole genome shotgun (WGS) entry which is preliminary data.</text>
</comment>
<name>A0AAV3XRF4_9GAST</name>
<gene>
    <name evidence="1" type="ORF">PoB_000037900</name>
</gene>
<proteinExistence type="predicted"/>
<evidence type="ECO:0000313" key="2">
    <source>
        <dbReference type="Proteomes" id="UP000735302"/>
    </source>
</evidence>
<reference evidence="1 2" key="1">
    <citation type="journal article" date="2021" name="Elife">
        <title>Chloroplast acquisition without the gene transfer in kleptoplastic sea slugs, Plakobranchus ocellatus.</title>
        <authorList>
            <person name="Maeda T."/>
            <person name="Takahashi S."/>
            <person name="Yoshida T."/>
            <person name="Shimamura S."/>
            <person name="Takaki Y."/>
            <person name="Nagai Y."/>
            <person name="Toyoda A."/>
            <person name="Suzuki Y."/>
            <person name="Arimoto A."/>
            <person name="Ishii H."/>
            <person name="Satoh N."/>
            <person name="Nishiyama T."/>
            <person name="Hasebe M."/>
            <person name="Maruyama T."/>
            <person name="Minagawa J."/>
            <person name="Obokata J."/>
            <person name="Shigenobu S."/>
        </authorList>
    </citation>
    <scope>NUCLEOTIDE SEQUENCE [LARGE SCALE GENOMIC DNA]</scope>
</reference>
<dbReference type="Proteomes" id="UP000735302">
    <property type="component" value="Unassembled WGS sequence"/>
</dbReference>
<dbReference type="EMBL" id="BLXT01000045">
    <property type="protein sequence ID" value="GFN73873.1"/>
    <property type="molecule type" value="Genomic_DNA"/>
</dbReference>
<evidence type="ECO:0000313" key="1">
    <source>
        <dbReference type="EMBL" id="GFN73873.1"/>
    </source>
</evidence>
<dbReference type="AlphaFoldDB" id="A0AAV3XRF4"/>
<keyword evidence="2" id="KW-1185">Reference proteome</keyword>
<accession>A0AAV3XRF4</accession>